<evidence type="ECO:0000313" key="2">
    <source>
        <dbReference type="Proteomes" id="UP000008021"/>
    </source>
</evidence>
<reference evidence="1" key="1">
    <citation type="submission" date="2015-04" db="UniProtKB">
        <authorList>
            <consortium name="EnsemblPlants"/>
        </authorList>
    </citation>
    <scope>IDENTIFICATION</scope>
</reference>
<reference evidence="1" key="2">
    <citation type="submission" date="2018-05" db="EMBL/GenBank/DDBJ databases">
        <title>OmerRS3 (Oryza meridionalis Reference Sequence Version 3).</title>
        <authorList>
            <person name="Zhang J."/>
            <person name="Kudrna D."/>
            <person name="Lee S."/>
            <person name="Talag J."/>
            <person name="Welchert J."/>
            <person name="Wing R.A."/>
        </authorList>
    </citation>
    <scope>NUCLEOTIDE SEQUENCE [LARGE SCALE GENOMIC DNA]</scope>
    <source>
        <strain evidence="1">cv. OR44</strain>
    </source>
</reference>
<sequence>MVERVVGGWRKRESLMVAVAVTTRWLRERWHVRFTRRRAQPQAGSCLVCGCGGHSIDGRGALQLEASGENFGYV</sequence>
<organism evidence="1">
    <name type="scientific">Oryza meridionalis</name>
    <dbReference type="NCBI Taxonomy" id="40149"/>
    <lineage>
        <taxon>Eukaryota</taxon>
        <taxon>Viridiplantae</taxon>
        <taxon>Streptophyta</taxon>
        <taxon>Embryophyta</taxon>
        <taxon>Tracheophyta</taxon>
        <taxon>Spermatophyta</taxon>
        <taxon>Magnoliopsida</taxon>
        <taxon>Liliopsida</taxon>
        <taxon>Poales</taxon>
        <taxon>Poaceae</taxon>
        <taxon>BOP clade</taxon>
        <taxon>Oryzoideae</taxon>
        <taxon>Oryzeae</taxon>
        <taxon>Oryzinae</taxon>
        <taxon>Oryza</taxon>
    </lineage>
</organism>
<dbReference type="Proteomes" id="UP000008021">
    <property type="component" value="Chromosome 8"/>
</dbReference>
<evidence type="ECO:0000313" key="1">
    <source>
        <dbReference type="EnsemblPlants" id="OMERI08G14860.1"/>
    </source>
</evidence>
<name>A0A0E0EML3_9ORYZ</name>
<dbReference type="AlphaFoldDB" id="A0A0E0EML3"/>
<dbReference type="HOGENOM" id="CLU_2691963_0_0_1"/>
<proteinExistence type="predicted"/>
<protein>
    <submittedName>
        <fullName evidence="1">Uncharacterized protein</fullName>
    </submittedName>
</protein>
<dbReference type="Gramene" id="OMERI08G14860.1">
    <property type="protein sequence ID" value="OMERI08G14860.1"/>
    <property type="gene ID" value="OMERI08G14860"/>
</dbReference>
<accession>A0A0E0EML3</accession>
<dbReference type="EnsemblPlants" id="OMERI08G14860.1">
    <property type="protein sequence ID" value="OMERI08G14860.1"/>
    <property type="gene ID" value="OMERI08G14860"/>
</dbReference>
<keyword evidence="2" id="KW-1185">Reference proteome</keyword>